<comment type="caution">
    <text evidence="3">The sequence shown here is derived from an EMBL/GenBank/DDBJ whole genome shotgun (WGS) entry which is preliminary data.</text>
</comment>
<reference evidence="3" key="1">
    <citation type="submission" date="2020-09" db="EMBL/GenBank/DDBJ databases">
        <title>Secondary metabolite and genome analysis of marine Streptomyces chumphonensis KK1-2T.</title>
        <authorList>
            <person name="Phongsopitanun W."/>
            <person name="Kanchanasin P."/>
            <person name="Pittayakhajonwut P."/>
            <person name="Suwanborirux K."/>
            <person name="Tanasupawat S."/>
        </authorList>
    </citation>
    <scope>NUCLEOTIDE SEQUENCE</scope>
    <source>
        <strain evidence="3">KK1-2</strain>
    </source>
</reference>
<keyword evidence="2" id="KW-0472">Membrane</keyword>
<evidence type="ECO:0000256" key="1">
    <source>
        <dbReference type="SAM" id="MobiDB-lite"/>
    </source>
</evidence>
<evidence type="ECO:0000256" key="2">
    <source>
        <dbReference type="SAM" id="Phobius"/>
    </source>
</evidence>
<feature type="transmembrane region" description="Helical" evidence="2">
    <location>
        <begin position="7"/>
        <end position="29"/>
    </location>
</feature>
<name>A0A927F0Q6_9ACTN</name>
<protein>
    <submittedName>
        <fullName evidence="3">Uncharacterized protein</fullName>
    </submittedName>
</protein>
<feature type="compositionally biased region" description="Low complexity" evidence="1">
    <location>
        <begin position="154"/>
        <end position="164"/>
    </location>
</feature>
<keyword evidence="2" id="KW-1133">Transmembrane helix</keyword>
<dbReference type="Proteomes" id="UP000632289">
    <property type="component" value="Unassembled WGS sequence"/>
</dbReference>
<keyword evidence="4" id="KW-1185">Reference proteome</keyword>
<sequence length="164" mass="16464">MAPRRPVAAVTAVVLILEGLGLVAVHWVLSLFVRGQSMSLDGLDPDHMVWGVRAAGLALGGFVALCGVLVLLTAVRDRPPGRAARGALIGCAVTHGVLGAVAVGLVGWGAFVVLMAALAFVVLNLLSYPAPPSASTGPVSGGPSGPQRGDGHLQAGQQPAQQGQ</sequence>
<evidence type="ECO:0000313" key="3">
    <source>
        <dbReference type="EMBL" id="MBD3933474.1"/>
    </source>
</evidence>
<feature type="transmembrane region" description="Helical" evidence="2">
    <location>
        <begin position="108"/>
        <end position="126"/>
    </location>
</feature>
<keyword evidence="2" id="KW-0812">Transmembrane</keyword>
<dbReference type="EMBL" id="JACXYU010000010">
    <property type="protein sequence ID" value="MBD3933474.1"/>
    <property type="molecule type" value="Genomic_DNA"/>
</dbReference>
<evidence type="ECO:0000313" key="4">
    <source>
        <dbReference type="Proteomes" id="UP000632289"/>
    </source>
</evidence>
<accession>A0A927F0Q6</accession>
<feature type="region of interest" description="Disordered" evidence="1">
    <location>
        <begin position="132"/>
        <end position="164"/>
    </location>
</feature>
<dbReference type="RefSeq" id="WP_191210779.1">
    <property type="nucleotide sequence ID" value="NZ_BAABKL010000012.1"/>
</dbReference>
<organism evidence="3 4">
    <name type="scientific">Streptomyces chumphonensis</name>
    <dbReference type="NCBI Taxonomy" id="1214925"/>
    <lineage>
        <taxon>Bacteria</taxon>
        <taxon>Bacillati</taxon>
        <taxon>Actinomycetota</taxon>
        <taxon>Actinomycetes</taxon>
        <taxon>Kitasatosporales</taxon>
        <taxon>Streptomycetaceae</taxon>
        <taxon>Streptomyces</taxon>
    </lineage>
</organism>
<gene>
    <name evidence="3" type="ORF">IF129_18180</name>
</gene>
<feature type="transmembrane region" description="Helical" evidence="2">
    <location>
        <begin position="84"/>
        <end position="102"/>
    </location>
</feature>
<proteinExistence type="predicted"/>
<feature type="transmembrane region" description="Helical" evidence="2">
    <location>
        <begin position="49"/>
        <end position="72"/>
    </location>
</feature>
<dbReference type="AlphaFoldDB" id="A0A927F0Q6"/>